<name>A0ABV6PH89_9SPHN</name>
<keyword evidence="3" id="KW-1185">Reference proteome</keyword>
<proteinExistence type="predicted"/>
<accession>A0ABV6PH89</accession>
<evidence type="ECO:0000313" key="3">
    <source>
        <dbReference type="Proteomes" id="UP001589943"/>
    </source>
</evidence>
<dbReference type="Proteomes" id="UP001589943">
    <property type="component" value="Unassembled WGS sequence"/>
</dbReference>
<dbReference type="Pfam" id="PF13490">
    <property type="entry name" value="zf-HC2"/>
    <property type="match status" value="1"/>
</dbReference>
<dbReference type="InterPro" id="IPR027383">
    <property type="entry name" value="Znf_put"/>
</dbReference>
<protein>
    <submittedName>
        <fullName evidence="2">Anti-sigma factor family protein</fullName>
    </submittedName>
</protein>
<feature type="domain" description="Putative zinc-finger" evidence="1">
    <location>
        <begin position="5"/>
        <end position="28"/>
    </location>
</feature>
<comment type="caution">
    <text evidence="2">The sequence shown here is derived from an EMBL/GenBank/DDBJ whole genome shotgun (WGS) entry which is preliminary data.</text>
</comment>
<sequence length="231" mass="23947">MTISEELLAAYADGELDELSAARVERALGEDPALADRLEAMLSLKNLLAAHYDPVLTQPLPERLTAPIADAAKVVDLAAVRAARQRWSERPALRYGGSAIAAALALVLLFSVNRQEAGSGDLAGPQLVAALDGQTSGMVGPQGTKVLLSFRDKAGTLCRGYADKAASGIACREGDGWKIRFRGAAEANAQGDYRQAGSGDAAVMAAAQDMAVGDALDAAQEAQAIAGGWKK</sequence>
<evidence type="ECO:0000259" key="1">
    <source>
        <dbReference type="Pfam" id="PF13490"/>
    </source>
</evidence>
<organism evidence="2 3">
    <name type="scientific">Novosphingobium aquiterrae</name>
    <dbReference type="NCBI Taxonomy" id="624388"/>
    <lineage>
        <taxon>Bacteria</taxon>
        <taxon>Pseudomonadati</taxon>
        <taxon>Pseudomonadota</taxon>
        <taxon>Alphaproteobacteria</taxon>
        <taxon>Sphingomonadales</taxon>
        <taxon>Sphingomonadaceae</taxon>
        <taxon>Novosphingobium</taxon>
    </lineage>
</organism>
<evidence type="ECO:0000313" key="2">
    <source>
        <dbReference type="EMBL" id="MFC0589210.1"/>
    </source>
</evidence>
<dbReference type="EMBL" id="JBHLTL010000004">
    <property type="protein sequence ID" value="MFC0589210.1"/>
    <property type="molecule type" value="Genomic_DNA"/>
</dbReference>
<dbReference type="RefSeq" id="WP_379480705.1">
    <property type="nucleotide sequence ID" value="NZ_JBHLTL010000004.1"/>
</dbReference>
<reference evidence="2 3" key="1">
    <citation type="submission" date="2024-09" db="EMBL/GenBank/DDBJ databases">
        <authorList>
            <person name="Sun Q."/>
            <person name="Mori K."/>
        </authorList>
    </citation>
    <scope>NUCLEOTIDE SEQUENCE [LARGE SCALE GENOMIC DNA]</scope>
    <source>
        <strain evidence="2 3">NCAIM B.02537</strain>
    </source>
</reference>
<gene>
    <name evidence="2" type="ORF">ACFFF7_07275</name>
</gene>